<sequence length="588" mass="61469">MTPFRAARAHHHAMGRLPLLCVFALGPALALPALAAGSLSLTPLGADGAPAVTVVDGNPLRLRAALDQPAPRTLSITFGLDDGRTLATCTVPRAARGCTTAPLSTLDWFWSGAGDAQPQRRLWAEAGGERAAASLAVTPRPVVLVHGFMSDHGTWAAYTAADGFLSRAGLHGWAVGDGQAEGSLDTGALSRLRSATKTLPENATALQRYIAGVKRRTGAQLVDVVAHSMGGLVARYYVARLMGGRDVAQLVMLGSPHGGSDCSALATTLGVLGPAALELRPSYVRDIFNRGITRRHGVPFHLLAGDAIAEGFRAPCSDVPSDSVVSVASASAIPGDVMRLPVLHTDMTASAEVFHRRVLPLLRRGATQAADDAEAFMGDDAPAAQFAQVASGHVEAGSRVEVEVQLDDVAVAAFALFDPSRELEITVRGASGRTIALTAREHGLVKVDDPASLLTLGYGFANPRPGPWRVTLFAPRQATDYALSARVAGGAVLRAEASPASAARGQAVQLGAELRHPAHTLQAVAMYALVRQPDGSTLTLEMQGEGERRGVAWRATQPGLHGVDIVARARAGDLPLERHAFLAVEVRP</sequence>
<dbReference type="Gene3D" id="3.40.50.1820">
    <property type="entry name" value="alpha/beta hydrolase"/>
    <property type="match status" value="1"/>
</dbReference>
<keyword evidence="2" id="KW-1185">Reference proteome</keyword>
<dbReference type="PANTHER" id="PTHR37946:SF1">
    <property type="entry name" value="SLL1969 PROTEIN"/>
    <property type="match status" value="1"/>
</dbReference>
<name>A0ABU5IHK2_9BURK</name>
<dbReference type="SUPFAM" id="SSF53474">
    <property type="entry name" value="alpha/beta-Hydrolases"/>
    <property type="match status" value="1"/>
</dbReference>
<evidence type="ECO:0000313" key="1">
    <source>
        <dbReference type="EMBL" id="MDZ5457413.1"/>
    </source>
</evidence>
<reference evidence="1 2" key="1">
    <citation type="submission" date="2023-11" db="EMBL/GenBank/DDBJ databases">
        <title>Draft genome of Azohydromonas lata strain H1 (DSM1123), a polyhydroxyalkanoate producer.</title>
        <authorList>
            <person name="Traversa D."/>
            <person name="D'Addabbo P."/>
            <person name="Pazzani C."/>
            <person name="Manzari C."/>
            <person name="Chiara M."/>
            <person name="Scrascia M."/>
        </authorList>
    </citation>
    <scope>NUCLEOTIDE SEQUENCE [LARGE SCALE GENOMIC DNA]</scope>
    <source>
        <strain evidence="1 2">H1</strain>
    </source>
</reference>
<gene>
    <name evidence="1" type="ORF">SM757_12610</name>
</gene>
<protein>
    <recommendedName>
        <fullName evidence="3">Alpha/beta fold hydrolase</fullName>
    </recommendedName>
</protein>
<proteinExistence type="predicted"/>
<comment type="caution">
    <text evidence="1">The sequence shown here is derived from an EMBL/GenBank/DDBJ whole genome shotgun (WGS) entry which is preliminary data.</text>
</comment>
<evidence type="ECO:0008006" key="3">
    <source>
        <dbReference type="Google" id="ProtNLM"/>
    </source>
</evidence>
<organism evidence="1 2">
    <name type="scientific">Azohydromonas lata</name>
    <dbReference type="NCBI Taxonomy" id="45677"/>
    <lineage>
        <taxon>Bacteria</taxon>
        <taxon>Pseudomonadati</taxon>
        <taxon>Pseudomonadota</taxon>
        <taxon>Betaproteobacteria</taxon>
        <taxon>Burkholderiales</taxon>
        <taxon>Sphaerotilaceae</taxon>
        <taxon>Azohydromonas</taxon>
    </lineage>
</organism>
<dbReference type="Proteomes" id="UP001293718">
    <property type="component" value="Unassembled WGS sequence"/>
</dbReference>
<evidence type="ECO:0000313" key="2">
    <source>
        <dbReference type="Proteomes" id="UP001293718"/>
    </source>
</evidence>
<dbReference type="RefSeq" id="WP_322465729.1">
    <property type="nucleotide sequence ID" value="NZ_JAXOJX010000018.1"/>
</dbReference>
<dbReference type="Pfam" id="PF02089">
    <property type="entry name" value="Palm_thioest"/>
    <property type="match status" value="1"/>
</dbReference>
<dbReference type="EMBL" id="JAXOJX010000018">
    <property type="protein sequence ID" value="MDZ5457413.1"/>
    <property type="molecule type" value="Genomic_DNA"/>
</dbReference>
<accession>A0ABU5IHK2</accession>
<dbReference type="PANTHER" id="PTHR37946">
    <property type="entry name" value="SLL1969 PROTEIN"/>
    <property type="match status" value="1"/>
</dbReference>
<dbReference type="InterPro" id="IPR029058">
    <property type="entry name" value="AB_hydrolase_fold"/>
</dbReference>